<dbReference type="Proteomes" id="UP000829291">
    <property type="component" value="Chromosome 5"/>
</dbReference>
<evidence type="ECO:0000313" key="2">
    <source>
        <dbReference type="Proteomes" id="UP000829291"/>
    </source>
</evidence>
<name>A0ABM3GAY6_NEOLC</name>
<reference evidence="3" key="1">
    <citation type="submission" date="2025-08" db="UniProtKB">
        <authorList>
            <consortium name="RefSeq"/>
        </authorList>
    </citation>
    <scope>IDENTIFICATION</scope>
    <source>
        <tissue evidence="3">Thorax and Abdomen</tissue>
    </source>
</reference>
<dbReference type="Pfam" id="PF00078">
    <property type="entry name" value="RVT_1"/>
    <property type="match status" value="1"/>
</dbReference>
<feature type="domain" description="Reverse transcriptase" evidence="1">
    <location>
        <begin position="1"/>
        <end position="166"/>
    </location>
</feature>
<dbReference type="PANTHER" id="PTHR47027">
    <property type="entry name" value="REVERSE TRANSCRIPTASE DOMAIN-CONTAINING PROTEIN"/>
    <property type="match status" value="1"/>
</dbReference>
<dbReference type="PROSITE" id="PS50878">
    <property type="entry name" value="RT_POL"/>
    <property type="match status" value="1"/>
</dbReference>
<dbReference type="InterPro" id="IPR043502">
    <property type="entry name" value="DNA/RNA_pol_sf"/>
</dbReference>
<dbReference type="SUPFAM" id="SSF56672">
    <property type="entry name" value="DNA/RNA polymerases"/>
    <property type="match status" value="1"/>
</dbReference>
<proteinExistence type="predicted"/>
<organism evidence="2 3">
    <name type="scientific">Neodiprion lecontei</name>
    <name type="common">Redheaded pine sawfly</name>
    <dbReference type="NCBI Taxonomy" id="441921"/>
    <lineage>
        <taxon>Eukaryota</taxon>
        <taxon>Metazoa</taxon>
        <taxon>Ecdysozoa</taxon>
        <taxon>Arthropoda</taxon>
        <taxon>Hexapoda</taxon>
        <taxon>Insecta</taxon>
        <taxon>Pterygota</taxon>
        <taxon>Neoptera</taxon>
        <taxon>Endopterygota</taxon>
        <taxon>Hymenoptera</taxon>
        <taxon>Tenthredinoidea</taxon>
        <taxon>Diprionidae</taxon>
        <taxon>Diprioninae</taxon>
        <taxon>Neodiprion</taxon>
    </lineage>
</organism>
<evidence type="ECO:0000313" key="3">
    <source>
        <dbReference type="RefSeq" id="XP_046597434.1"/>
    </source>
</evidence>
<dbReference type="PANTHER" id="PTHR47027:SF20">
    <property type="entry name" value="REVERSE TRANSCRIPTASE-LIKE PROTEIN WITH RNA-DIRECTED DNA POLYMERASE DOMAIN"/>
    <property type="match status" value="1"/>
</dbReference>
<keyword evidence="2" id="KW-1185">Reference proteome</keyword>
<accession>A0ABM3GAY6</accession>
<dbReference type="RefSeq" id="XP_046597434.1">
    <property type="nucleotide sequence ID" value="XM_046741478.1"/>
</dbReference>
<sequence length="493" mass="57511">MLWGKLQRKGLNSKVIKILQSLYSSGNIRIGNSDGISDPIYITKGVLQGEILSSILFSIFIANLEDFLLKKKYIRGVSINHLVEILLLAYADDIVILAESYIHMKRIIEALYEYCVINKLSVNTKKTKVIIFRKGGRRHKQEEKKFMFGDSSVEIVKEYVYLGVTFSQTGSYESHTKKIVSKAKAACSSTLALIHRIHANSWKVYDDLFGALVQSILLYGTEVYSLRHLDSVEKIQLGFFKKLMNLPQCTLSYAVRRELGLSQYSLLVFKQVIRWINKILRMEDDRYPKICFLRQLHLSRYKGAQDNVNYNWVVLVKKMFFEPIDRLDLWNETTPGEITLQEPELLEKYKEYLSDMDGKKVAQSSSLIMYNWLQAENKVQEYLKASIPLKILKVTCQYRLANSYYTRIIVDSRHYKISERRYCNYCSEVIDVGHLTVSCRELDYKRVGLKLPLLENGSLDIHTIFSLPIDVRWRRHMIVREQKRTHVFVCVFI</sequence>
<dbReference type="GeneID" id="124294732"/>
<gene>
    <name evidence="3" type="primary">LOC124294732</name>
</gene>
<evidence type="ECO:0000259" key="1">
    <source>
        <dbReference type="PROSITE" id="PS50878"/>
    </source>
</evidence>
<protein>
    <submittedName>
        <fullName evidence="3">Uncharacterized protein LOC124294732</fullName>
    </submittedName>
</protein>
<dbReference type="InterPro" id="IPR000477">
    <property type="entry name" value="RT_dom"/>
</dbReference>